<dbReference type="Proteomes" id="UP000626109">
    <property type="component" value="Unassembled WGS sequence"/>
</dbReference>
<name>A0A813M8A2_POLGL</name>
<feature type="region of interest" description="Disordered" evidence="1">
    <location>
        <begin position="302"/>
        <end position="340"/>
    </location>
</feature>
<evidence type="ECO:0000256" key="1">
    <source>
        <dbReference type="SAM" id="MobiDB-lite"/>
    </source>
</evidence>
<gene>
    <name evidence="2" type="ORF">PGLA2088_LOCUS51420</name>
</gene>
<feature type="compositionally biased region" description="Acidic residues" evidence="1">
    <location>
        <begin position="515"/>
        <end position="531"/>
    </location>
</feature>
<dbReference type="EMBL" id="CAJNNW010037649">
    <property type="protein sequence ID" value="CAE8743489.1"/>
    <property type="molecule type" value="Genomic_DNA"/>
</dbReference>
<organism evidence="2 3">
    <name type="scientific">Polarella glacialis</name>
    <name type="common">Dinoflagellate</name>
    <dbReference type="NCBI Taxonomy" id="89957"/>
    <lineage>
        <taxon>Eukaryota</taxon>
        <taxon>Sar</taxon>
        <taxon>Alveolata</taxon>
        <taxon>Dinophyceae</taxon>
        <taxon>Suessiales</taxon>
        <taxon>Suessiaceae</taxon>
        <taxon>Polarella</taxon>
    </lineage>
</organism>
<feature type="region of interest" description="Disordered" evidence="1">
    <location>
        <begin position="632"/>
        <end position="736"/>
    </location>
</feature>
<feature type="non-terminal residue" evidence="2">
    <location>
        <position position="1"/>
    </location>
</feature>
<protein>
    <submittedName>
        <fullName evidence="2">Uncharacterized protein</fullName>
    </submittedName>
</protein>
<reference evidence="2" key="1">
    <citation type="submission" date="2021-02" db="EMBL/GenBank/DDBJ databases">
        <authorList>
            <person name="Dougan E. K."/>
            <person name="Rhodes N."/>
            <person name="Thang M."/>
            <person name="Chan C."/>
        </authorList>
    </citation>
    <scope>NUCLEOTIDE SEQUENCE</scope>
</reference>
<feature type="region of interest" description="Disordered" evidence="1">
    <location>
        <begin position="510"/>
        <end position="531"/>
    </location>
</feature>
<sequence>PSPRRELPALLKKAAAGMAASSVPRPLEEVAAASPLRSQPPGTAAPGPADRSRPVPEGEAEAPPTRRAHRRSLGGTTATRGCDAQPSSARSVRSRACSSETEGGSCVRSWAASRAASLPSTPRPSRSCSGHHNNNHNNKNNKKKKKNDNNNNNTNNDNDNHHNHSNNDNSHNKSNNSNDDNNSNNDNNNNDNTNNNHNDNHHNNNSNTNNDNNHNNNDNHHNNSNNDNNNNNNKNNYNDNNNNNNSNNNKNNDNKNNNGRWIGAPGPRTQRALCPGAGPELAANLVHRRRAVEGSIEWTRAAFPDNNNDTNNNTNNNNNNNNSYNNNSNNNNDSSSGRDSVLFAPSRKAWCNSPGGPNATPAADFVREEVCFSDLRLKLDLERLVQQAMRPLATQLRAEMTALRQDLGCWQVRSPARRKKSLLRGLQRKSSLPGPLSAFRRLRGPSRLVGKEDVEELKQQLVEDERGMVSAQDSLFSTTCTCSSKNEALSPISIFEDWAATADLARHVAELSESEHDEEGQEHDGQQEEEELLPEYQAQAELPSARYWNLQFERMRSEIHGELLGEVQTMLHHGLASLSQAVCVEIQGKADAASMEAALLGHEAWMERLSGWLQDLRDREEGLRDLLRDLMQSPAPTNPWEEQQQQRQRQEQQQQEQQQQEQQQQRQQQQQEQQQQRQQQEQQQQEQPKQPKQQQQQQQEQPKQIKLHLQTAHLHKFHKESLHDGCSGSDEPPQKR</sequence>
<evidence type="ECO:0000313" key="2">
    <source>
        <dbReference type="EMBL" id="CAE8743489.1"/>
    </source>
</evidence>
<feature type="compositionally biased region" description="Low complexity" evidence="1">
    <location>
        <begin position="87"/>
        <end position="99"/>
    </location>
</feature>
<evidence type="ECO:0000313" key="3">
    <source>
        <dbReference type="Proteomes" id="UP000626109"/>
    </source>
</evidence>
<proteinExistence type="predicted"/>
<feature type="compositionally biased region" description="Low complexity" evidence="1">
    <location>
        <begin position="306"/>
        <end position="335"/>
    </location>
</feature>
<feature type="compositionally biased region" description="Low complexity" evidence="1">
    <location>
        <begin position="641"/>
        <end position="704"/>
    </location>
</feature>
<dbReference type="PANTHER" id="PTHR36911:SF3">
    <property type="entry name" value="GATA ZINC FINGER DOMAIN-CONTAINING PROTEIN 4-RELATED"/>
    <property type="match status" value="1"/>
</dbReference>
<feature type="compositionally biased region" description="Low complexity" evidence="1">
    <location>
        <begin position="166"/>
        <end position="258"/>
    </location>
</feature>
<feature type="region of interest" description="Disordered" evidence="1">
    <location>
        <begin position="16"/>
        <end position="276"/>
    </location>
</feature>
<feature type="compositionally biased region" description="Polar residues" evidence="1">
    <location>
        <begin position="118"/>
        <end position="130"/>
    </location>
</feature>
<comment type="caution">
    <text evidence="2">The sequence shown here is derived from an EMBL/GenBank/DDBJ whole genome shotgun (WGS) entry which is preliminary data.</text>
</comment>
<dbReference type="PANTHER" id="PTHR36911">
    <property type="entry name" value="LIM ZINC-BINDING DOMAIN-CONTAINING PROTEIN-RELATED"/>
    <property type="match status" value="1"/>
</dbReference>
<accession>A0A813M8A2</accession>
<dbReference type="AlphaFoldDB" id="A0A813M8A2"/>